<organism evidence="1 2">
    <name type="scientific">Nibea albiflora</name>
    <name type="common">Yellow drum</name>
    <name type="synonym">Corvina albiflora</name>
    <dbReference type="NCBI Taxonomy" id="240163"/>
    <lineage>
        <taxon>Eukaryota</taxon>
        <taxon>Metazoa</taxon>
        <taxon>Chordata</taxon>
        <taxon>Craniata</taxon>
        <taxon>Vertebrata</taxon>
        <taxon>Euteleostomi</taxon>
        <taxon>Actinopterygii</taxon>
        <taxon>Neopterygii</taxon>
        <taxon>Teleostei</taxon>
        <taxon>Neoteleostei</taxon>
        <taxon>Acanthomorphata</taxon>
        <taxon>Eupercaria</taxon>
        <taxon>Sciaenidae</taxon>
        <taxon>Nibea</taxon>
    </lineage>
</organism>
<keyword evidence="2" id="KW-1185">Reference proteome</keyword>
<gene>
    <name evidence="1" type="ORF">GBF38_002583</name>
</gene>
<sequence>MSTSLAYLAPVLAQHRLCSTSISTRSPGLSIRKLCKSQRVEALEEKCIV</sequence>
<comment type="caution">
    <text evidence="1">The sequence shown here is derived from an EMBL/GenBank/DDBJ whole genome shotgun (WGS) entry which is preliminary data.</text>
</comment>
<reference evidence="1" key="1">
    <citation type="submission" date="2020-04" db="EMBL/GenBank/DDBJ databases">
        <title>A chromosome-scale assembly and high-density genetic map of the yellow drum (Nibea albiflora) genome.</title>
        <authorList>
            <person name="Xu D."/>
            <person name="Zhang W."/>
            <person name="Chen R."/>
            <person name="Tan P."/>
            <person name="Wang L."/>
            <person name="Song H."/>
            <person name="Tian L."/>
            <person name="Zhu Q."/>
            <person name="Wang B."/>
        </authorList>
    </citation>
    <scope>NUCLEOTIDE SEQUENCE</scope>
    <source>
        <strain evidence="1">ZJHYS-2018</strain>
    </source>
</reference>
<feature type="non-terminal residue" evidence="1">
    <location>
        <position position="49"/>
    </location>
</feature>
<evidence type="ECO:0000313" key="1">
    <source>
        <dbReference type="EMBL" id="KAG8000335.1"/>
    </source>
</evidence>
<dbReference type="EMBL" id="CM024797">
    <property type="protein sequence ID" value="KAG8000335.1"/>
    <property type="molecule type" value="Genomic_DNA"/>
</dbReference>
<protein>
    <submittedName>
        <fullName evidence="1">Uncharacterized protein</fullName>
    </submittedName>
</protein>
<name>A0ACB7EDS5_NIBAL</name>
<evidence type="ECO:0000313" key="2">
    <source>
        <dbReference type="Proteomes" id="UP000805704"/>
    </source>
</evidence>
<accession>A0ACB7EDS5</accession>
<dbReference type="Proteomes" id="UP000805704">
    <property type="component" value="Chromosome 9"/>
</dbReference>
<proteinExistence type="predicted"/>